<reference evidence="9" key="4">
    <citation type="submission" date="2019-03" db="UniProtKB">
        <authorList>
            <consortium name="EnsemblPlants"/>
        </authorList>
    </citation>
    <scope>IDENTIFICATION</scope>
</reference>
<proteinExistence type="predicted"/>
<keyword evidence="4 5" id="KW-0472">Membrane</keyword>
<reference evidence="9" key="3">
    <citation type="journal article" date="2017" name="Nature">
        <title>Genome sequence of the progenitor of the wheat D genome Aegilops tauschii.</title>
        <authorList>
            <person name="Luo M.C."/>
            <person name="Gu Y.Q."/>
            <person name="Puiu D."/>
            <person name="Wang H."/>
            <person name="Twardziok S.O."/>
            <person name="Deal K.R."/>
            <person name="Huo N."/>
            <person name="Zhu T."/>
            <person name="Wang L."/>
            <person name="Wang Y."/>
            <person name="McGuire P.E."/>
            <person name="Liu S."/>
            <person name="Long H."/>
            <person name="Ramasamy R.K."/>
            <person name="Rodriguez J.C."/>
            <person name="Van S.L."/>
            <person name="Yuan L."/>
            <person name="Wang Z."/>
            <person name="Xia Z."/>
            <person name="Xiao L."/>
            <person name="Anderson O.D."/>
            <person name="Ouyang S."/>
            <person name="Liang Y."/>
            <person name="Zimin A.V."/>
            <person name="Pertea G."/>
            <person name="Qi P."/>
            <person name="Bennetzen J.L."/>
            <person name="Dai X."/>
            <person name="Dawson M.W."/>
            <person name="Muller H.G."/>
            <person name="Kugler K."/>
            <person name="Rivarola-Duarte L."/>
            <person name="Spannagl M."/>
            <person name="Mayer K.F.X."/>
            <person name="Lu F.H."/>
            <person name="Bevan M.W."/>
            <person name="Leroy P."/>
            <person name="Li P."/>
            <person name="You F.M."/>
            <person name="Sun Q."/>
            <person name="Liu Z."/>
            <person name="Lyons E."/>
            <person name="Wicker T."/>
            <person name="Salzberg S.L."/>
            <person name="Devos K.M."/>
            <person name="Dvorak J."/>
        </authorList>
    </citation>
    <scope>NUCLEOTIDE SEQUENCE [LARGE SCALE GENOMIC DNA]</scope>
    <source>
        <strain evidence="9">cv. AL8/78</strain>
    </source>
</reference>
<evidence type="ECO:0000256" key="4">
    <source>
        <dbReference type="ARBA" id="ARBA00023136"/>
    </source>
</evidence>
<dbReference type="PROSITE" id="PS50922">
    <property type="entry name" value="TLC"/>
    <property type="match status" value="1"/>
</dbReference>
<evidence type="ECO:0000256" key="3">
    <source>
        <dbReference type="ARBA" id="ARBA00022989"/>
    </source>
</evidence>
<dbReference type="Gramene" id="AET3Gv20409000.12">
    <property type="protein sequence ID" value="AET3Gv20409000.12"/>
    <property type="gene ID" value="AET3Gv20409000"/>
</dbReference>
<keyword evidence="10" id="KW-1185">Reference proteome</keyword>
<dbReference type="InterPro" id="IPR006634">
    <property type="entry name" value="TLC-dom"/>
</dbReference>
<keyword evidence="3 7" id="KW-1133">Transmembrane helix</keyword>
<evidence type="ECO:0000256" key="2">
    <source>
        <dbReference type="ARBA" id="ARBA00022692"/>
    </source>
</evidence>
<feature type="region of interest" description="Disordered" evidence="6">
    <location>
        <begin position="32"/>
        <end position="75"/>
    </location>
</feature>
<accession>A0A453ENL8</accession>
<name>A0A453ENL8_AEGTS</name>
<reference evidence="10" key="1">
    <citation type="journal article" date="2014" name="Science">
        <title>Ancient hybridizations among the ancestral genomes of bread wheat.</title>
        <authorList>
            <consortium name="International Wheat Genome Sequencing Consortium,"/>
            <person name="Marcussen T."/>
            <person name="Sandve S.R."/>
            <person name="Heier L."/>
            <person name="Spannagl M."/>
            <person name="Pfeifer M."/>
            <person name="Jakobsen K.S."/>
            <person name="Wulff B.B."/>
            <person name="Steuernagel B."/>
            <person name="Mayer K.F."/>
            <person name="Olsen O.A."/>
        </authorList>
    </citation>
    <scope>NUCLEOTIDE SEQUENCE [LARGE SCALE GENOMIC DNA]</scope>
    <source>
        <strain evidence="10">cv. AL8/78</strain>
    </source>
</reference>
<feature type="transmembrane region" description="Helical" evidence="7">
    <location>
        <begin position="147"/>
        <end position="175"/>
    </location>
</feature>
<evidence type="ECO:0000256" key="7">
    <source>
        <dbReference type="SAM" id="Phobius"/>
    </source>
</evidence>
<evidence type="ECO:0000313" key="10">
    <source>
        <dbReference type="Proteomes" id="UP000015105"/>
    </source>
</evidence>
<sequence length="273" mass="29726">WRTTAAWRAWWRPGWCSGRRRSCCCGRCSPSAPTTSATARSPPCTPSPASPSAASPCRTGPPPSPPSPHPPRRARSGLGLRASPMLYLIPDYLSIHGHGYRSRSFAGIIGFTRLMRALAVTLSYMIYDGACCHLSGDARLDNALHHLISIVGLAAGLAYQRCGTELVACLLVTEISSPLLHLREMLKELGVKDTDLNLLVDILFAVTFSVARMVCGTYVTYRTVTADNPILIKTMATSLLLVSAYWFLRILRMVRHKIGKKRLASKAAGKGSM</sequence>
<feature type="transmembrane region" description="Helical" evidence="7">
    <location>
        <begin position="105"/>
        <end position="127"/>
    </location>
</feature>
<evidence type="ECO:0000256" key="1">
    <source>
        <dbReference type="ARBA" id="ARBA00004141"/>
    </source>
</evidence>
<feature type="compositionally biased region" description="Pro residues" evidence="6">
    <location>
        <begin position="59"/>
        <end position="69"/>
    </location>
</feature>
<dbReference type="PANTHER" id="PTHR31898">
    <property type="entry name" value="TRANSMEMBRANE PROTEIN 136"/>
    <property type="match status" value="1"/>
</dbReference>
<dbReference type="InterPro" id="IPR042512">
    <property type="entry name" value="TLCD5"/>
</dbReference>
<protein>
    <recommendedName>
        <fullName evidence="8">TLC domain-containing protein</fullName>
    </recommendedName>
</protein>
<dbReference type="GO" id="GO:0016020">
    <property type="term" value="C:membrane"/>
    <property type="evidence" value="ECO:0007669"/>
    <property type="project" value="UniProtKB-SubCell"/>
</dbReference>
<feature type="compositionally biased region" description="Low complexity" evidence="6">
    <location>
        <begin position="32"/>
        <end position="42"/>
    </location>
</feature>
<dbReference type="AlphaFoldDB" id="A0A453ENL8"/>
<feature type="domain" description="TLC" evidence="8">
    <location>
        <begin position="72"/>
        <end position="259"/>
    </location>
</feature>
<keyword evidence="2 5" id="KW-0812">Transmembrane</keyword>
<dbReference type="EnsemblPlants" id="AET3Gv20409000.12">
    <property type="protein sequence ID" value="AET3Gv20409000.12"/>
    <property type="gene ID" value="AET3Gv20409000"/>
</dbReference>
<evidence type="ECO:0000259" key="8">
    <source>
        <dbReference type="PROSITE" id="PS50922"/>
    </source>
</evidence>
<feature type="transmembrane region" description="Helical" evidence="7">
    <location>
        <begin position="196"/>
        <end position="219"/>
    </location>
</feature>
<reference evidence="10" key="2">
    <citation type="journal article" date="2017" name="Nat. Plants">
        <title>The Aegilops tauschii genome reveals multiple impacts of transposons.</title>
        <authorList>
            <person name="Zhao G."/>
            <person name="Zou C."/>
            <person name="Li K."/>
            <person name="Wang K."/>
            <person name="Li T."/>
            <person name="Gao L."/>
            <person name="Zhang X."/>
            <person name="Wang H."/>
            <person name="Yang Z."/>
            <person name="Liu X."/>
            <person name="Jiang W."/>
            <person name="Mao L."/>
            <person name="Kong X."/>
            <person name="Jiao Y."/>
            <person name="Jia J."/>
        </authorList>
    </citation>
    <scope>NUCLEOTIDE SEQUENCE [LARGE SCALE GENOMIC DNA]</scope>
    <source>
        <strain evidence="10">cv. AL8/78</strain>
    </source>
</reference>
<evidence type="ECO:0000313" key="9">
    <source>
        <dbReference type="EnsemblPlants" id="AET3Gv20409000.12"/>
    </source>
</evidence>
<dbReference type="Pfam" id="PF03798">
    <property type="entry name" value="TRAM_LAG1_CLN8"/>
    <property type="match status" value="1"/>
</dbReference>
<comment type="subcellular location">
    <subcellularLocation>
        <location evidence="1">Membrane</location>
        <topology evidence="1">Multi-pass membrane protein</topology>
    </subcellularLocation>
</comment>
<organism evidence="9 10">
    <name type="scientific">Aegilops tauschii subsp. strangulata</name>
    <name type="common">Goatgrass</name>
    <dbReference type="NCBI Taxonomy" id="200361"/>
    <lineage>
        <taxon>Eukaryota</taxon>
        <taxon>Viridiplantae</taxon>
        <taxon>Streptophyta</taxon>
        <taxon>Embryophyta</taxon>
        <taxon>Tracheophyta</taxon>
        <taxon>Spermatophyta</taxon>
        <taxon>Magnoliopsida</taxon>
        <taxon>Liliopsida</taxon>
        <taxon>Poales</taxon>
        <taxon>Poaceae</taxon>
        <taxon>BOP clade</taxon>
        <taxon>Pooideae</taxon>
        <taxon>Triticodae</taxon>
        <taxon>Triticeae</taxon>
        <taxon>Triticinae</taxon>
        <taxon>Aegilops</taxon>
    </lineage>
</organism>
<dbReference type="PANTHER" id="PTHR31898:SF3">
    <property type="entry name" value="TLC DOMAIN-CONTAINING PROTEIN"/>
    <property type="match status" value="1"/>
</dbReference>
<reference evidence="9" key="5">
    <citation type="journal article" date="2021" name="G3 (Bethesda)">
        <title>Aegilops tauschii genome assembly Aet v5.0 features greater sequence contiguity and improved annotation.</title>
        <authorList>
            <person name="Wang L."/>
            <person name="Zhu T."/>
            <person name="Rodriguez J.C."/>
            <person name="Deal K.R."/>
            <person name="Dubcovsky J."/>
            <person name="McGuire P.E."/>
            <person name="Lux T."/>
            <person name="Spannagl M."/>
            <person name="Mayer K.F.X."/>
            <person name="Baldrich P."/>
            <person name="Meyers B.C."/>
            <person name="Huo N."/>
            <person name="Gu Y.Q."/>
            <person name="Zhou H."/>
            <person name="Devos K.M."/>
            <person name="Bennetzen J.L."/>
            <person name="Unver T."/>
            <person name="Budak H."/>
            <person name="Gulick P.J."/>
            <person name="Galiba G."/>
            <person name="Kalapos B."/>
            <person name="Nelson D.R."/>
            <person name="Li P."/>
            <person name="You F.M."/>
            <person name="Luo M.C."/>
            <person name="Dvorak J."/>
        </authorList>
    </citation>
    <scope>NUCLEOTIDE SEQUENCE [LARGE SCALE GENOMIC DNA]</scope>
    <source>
        <strain evidence="9">cv. AL8/78</strain>
    </source>
</reference>
<evidence type="ECO:0000256" key="5">
    <source>
        <dbReference type="PROSITE-ProRule" id="PRU00205"/>
    </source>
</evidence>
<dbReference type="Proteomes" id="UP000015105">
    <property type="component" value="Chromosome 3D"/>
</dbReference>
<evidence type="ECO:0000256" key="6">
    <source>
        <dbReference type="SAM" id="MobiDB-lite"/>
    </source>
</evidence>
<dbReference type="SMART" id="SM00724">
    <property type="entry name" value="TLC"/>
    <property type="match status" value="1"/>
</dbReference>
<feature type="transmembrane region" description="Helical" evidence="7">
    <location>
        <begin position="231"/>
        <end position="251"/>
    </location>
</feature>